<dbReference type="InterPro" id="IPR018766">
    <property type="entry name" value="Zinicin_2"/>
</dbReference>
<dbReference type="PANTHER" id="PTHR39420:SF2">
    <property type="entry name" value="HYDROLASE"/>
    <property type="match status" value="1"/>
</dbReference>
<comment type="caution">
    <text evidence="2">The sequence shown here is derived from an EMBL/GenBank/DDBJ whole genome shotgun (WGS) entry which is preliminary data.</text>
</comment>
<dbReference type="EMBL" id="JACBZS010000001">
    <property type="protein sequence ID" value="NYI69765.1"/>
    <property type="molecule type" value="Genomic_DNA"/>
</dbReference>
<feature type="region of interest" description="Disordered" evidence="1">
    <location>
        <begin position="1"/>
        <end position="46"/>
    </location>
</feature>
<organism evidence="2 3">
    <name type="scientific">Naumannella cuiyingiana</name>
    <dbReference type="NCBI Taxonomy" id="1347891"/>
    <lineage>
        <taxon>Bacteria</taxon>
        <taxon>Bacillati</taxon>
        <taxon>Actinomycetota</taxon>
        <taxon>Actinomycetes</taxon>
        <taxon>Propionibacteriales</taxon>
        <taxon>Propionibacteriaceae</taxon>
        <taxon>Naumannella</taxon>
    </lineage>
</organism>
<evidence type="ECO:0000313" key="2">
    <source>
        <dbReference type="EMBL" id="NYI69765.1"/>
    </source>
</evidence>
<dbReference type="RefSeq" id="WP_246292510.1">
    <property type="nucleotide sequence ID" value="NZ_JACBZS010000001.1"/>
</dbReference>
<sequence>MSDQPGPPDPDHNDDENRPDDARGEQPGDDRNPGEDSEAAQRESLEALFQQFGASGDLSQLVAQVQQMLGQMGLGAPGAGGAMANPGGGIGFRMPGTQPPGAVGEDGVNWQLVRDVARKTAASQGEDPTPGRQRREQVADAVRLAQSWLDEATALPASSPQAQAWSRAEWIEKTLEVWQRLVSPVASSMADAMAETMSLPADAPEAQMLAGMEQMLKPMLRTSGAHMFGLQAGQSIGRLAGAVLGGTDNGLPLLPSSEVALLPANIEAFADGLESGADDVVIYLALREAARQRLFAHAAWLGPQVLALVEAYAREITIDTSRLEELMGSTGGALDSETLQRIAEQLQDNSLFTPARTPEQERILERLETLLALVEGWVDDVVEVAAERWLPQAGALAETMRRRRGAGGPAEDTLATLVGLELRPRRVREAAQLWQVLRQRSGADAREAAWTHPDLLPSTADLADPLGYTPGGQAAESGDDLDAELAKLLDSDDERGSDAEDR</sequence>
<dbReference type="InterPro" id="IPR042271">
    <property type="entry name" value="Zinicin_2_N"/>
</dbReference>
<protein>
    <submittedName>
        <fullName evidence="2">Putative hydrolase</fullName>
    </submittedName>
</protein>
<keyword evidence="3" id="KW-1185">Reference proteome</keyword>
<dbReference type="AlphaFoldDB" id="A0A7Z0D6J3"/>
<dbReference type="Gene3D" id="1.20.150.30">
    <property type="entry name" value="Zincin-like metallopeptidase, N-terminal domain"/>
    <property type="match status" value="1"/>
</dbReference>
<dbReference type="PANTHER" id="PTHR39420">
    <property type="match status" value="1"/>
</dbReference>
<reference evidence="2 3" key="1">
    <citation type="submission" date="2020-07" db="EMBL/GenBank/DDBJ databases">
        <title>Sequencing the genomes of 1000 actinobacteria strains.</title>
        <authorList>
            <person name="Klenk H.-P."/>
        </authorList>
    </citation>
    <scope>NUCLEOTIDE SEQUENCE [LARGE SCALE GENOMIC DNA]</scope>
    <source>
        <strain evidence="2 3">DSM 103164</strain>
    </source>
</reference>
<dbReference type="NCBIfam" id="TIGR03624">
    <property type="entry name" value="putative hydrolase"/>
    <property type="match status" value="1"/>
</dbReference>
<name>A0A7Z0D6J3_9ACTN</name>
<dbReference type="Proteomes" id="UP000527616">
    <property type="component" value="Unassembled WGS sequence"/>
</dbReference>
<gene>
    <name evidence="2" type="ORF">GGQ54_000325</name>
</gene>
<proteinExistence type="predicted"/>
<evidence type="ECO:0000313" key="3">
    <source>
        <dbReference type="Proteomes" id="UP000527616"/>
    </source>
</evidence>
<keyword evidence="2" id="KW-0378">Hydrolase</keyword>
<evidence type="ECO:0000256" key="1">
    <source>
        <dbReference type="SAM" id="MobiDB-lite"/>
    </source>
</evidence>
<feature type="compositionally biased region" description="Basic and acidic residues" evidence="1">
    <location>
        <begin position="9"/>
        <end position="45"/>
    </location>
</feature>
<dbReference type="SUPFAM" id="SSF55486">
    <property type="entry name" value="Metalloproteases ('zincins'), catalytic domain"/>
    <property type="match status" value="1"/>
</dbReference>
<accession>A0A7Z0D6J3</accession>
<dbReference type="Pfam" id="PF10103">
    <property type="entry name" value="Zincin_2"/>
    <property type="match status" value="1"/>
</dbReference>
<dbReference type="GO" id="GO:0016787">
    <property type="term" value="F:hydrolase activity"/>
    <property type="evidence" value="ECO:0007669"/>
    <property type="project" value="UniProtKB-KW"/>
</dbReference>